<name>A0ABX5XUS0_9BACT</name>
<evidence type="ECO:0000313" key="4">
    <source>
        <dbReference type="EMBL" id="QDV85274.1"/>
    </source>
</evidence>
<dbReference type="EMBL" id="CP036432">
    <property type="protein sequence ID" value="QDV85482.1"/>
    <property type="molecule type" value="Genomic_DNA"/>
</dbReference>
<dbReference type="EMBL" id="CP036432">
    <property type="protein sequence ID" value="QDV85882.1"/>
    <property type="molecule type" value="Genomic_DNA"/>
</dbReference>
<reference evidence="5 7" key="1">
    <citation type="submission" date="2019-02" db="EMBL/GenBank/DDBJ databases">
        <title>Deep-cultivation of Planctomycetes and their phenomic and genomic characterization uncovers novel biology.</title>
        <authorList>
            <person name="Wiegand S."/>
            <person name="Jogler M."/>
            <person name="Boedeker C."/>
            <person name="Pinto D."/>
            <person name="Vollmers J."/>
            <person name="Rivas-Marin E."/>
            <person name="Kohn T."/>
            <person name="Peeters S.H."/>
            <person name="Heuer A."/>
            <person name="Rast P."/>
            <person name="Oberbeckmann S."/>
            <person name="Bunk B."/>
            <person name="Jeske O."/>
            <person name="Meyerdierks A."/>
            <person name="Storesund J.E."/>
            <person name="Kallscheuer N."/>
            <person name="Luecker S."/>
            <person name="Lage O.M."/>
            <person name="Pohl T."/>
            <person name="Merkel B.J."/>
            <person name="Hornburger P."/>
            <person name="Mueller R.-W."/>
            <person name="Bruemmer F."/>
            <person name="Labrenz M."/>
            <person name="Spormann A.M."/>
            <person name="Op den Camp H."/>
            <person name="Overmann J."/>
            <person name="Amann R."/>
            <person name="Jetten M.S.M."/>
            <person name="Mascher T."/>
            <person name="Medema M.H."/>
            <person name="Devos D.P."/>
            <person name="Kaster A.-K."/>
            <person name="Ovreas L."/>
            <person name="Rohde M."/>
            <person name="Galperin M.Y."/>
            <person name="Jogler C."/>
        </authorList>
    </citation>
    <scope>NUCLEOTIDE SEQUENCE [LARGE SCALE GENOMIC DNA]</scope>
    <source>
        <strain evidence="5 7">TBK1r</strain>
    </source>
</reference>
<dbReference type="Proteomes" id="UP000318081">
    <property type="component" value="Chromosome"/>
</dbReference>
<sequence>MAKRKRSGRPPQAQHSRKSTPSQHDKRRRLDTPNPSRRRTKTASIPLSGTIATLVASMSDLLDKRIGFRLPIVIAGAMLAGGRRTAASWFRCGGVNDDWDRFYEMLQSIGRNTVSLMLPLVMFIFKKFDPGENGHWTFAIDDSPTKRFGPYVEAANIHHNPTPGPGDGDWLYGHNWVCLAMVLSHPLFGVMALPLLSRLYVRQVDINKLKQRYDWDFRTKHQLAMELLRQVFGTLRALGSKARFIVVFDGAYAARDLVRPLIAEGATVVTRLRRDAKLFDLPANKPGQRGRPRKYGKNRISLAKRAGRRDGWKAITYCCRGVQTEGRYKTFVATSKVVGGQVRVVLLEHASGNWAAYISTDPTMSVEAILQTVSDRWSIEEHFHDVKEIWGAGEQQVRNVWSSIACWNLCGWMYSLVELECWDLSAEQLVDRSDRPWDNPSRRPSHTDRRRRITREMLRSEFLNDLHLAPDETKIRDRFERLLAFAA</sequence>
<dbReference type="InterPro" id="IPR012337">
    <property type="entry name" value="RNaseH-like_sf"/>
</dbReference>
<evidence type="ECO:0000313" key="3">
    <source>
        <dbReference type="EMBL" id="QDV84655.1"/>
    </source>
</evidence>
<evidence type="ECO:0000313" key="7">
    <source>
        <dbReference type="Proteomes" id="UP000318081"/>
    </source>
</evidence>
<evidence type="ECO:0000313" key="5">
    <source>
        <dbReference type="EMBL" id="QDV85482.1"/>
    </source>
</evidence>
<organism evidence="5 7">
    <name type="scientific">Stieleria magnilauensis</name>
    <dbReference type="NCBI Taxonomy" id="2527963"/>
    <lineage>
        <taxon>Bacteria</taxon>
        <taxon>Pseudomonadati</taxon>
        <taxon>Planctomycetota</taxon>
        <taxon>Planctomycetia</taxon>
        <taxon>Pirellulales</taxon>
        <taxon>Pirellulaceae</taxon>
        <taxon>Stieleria</taxon>
    </lineage>
</organism>
<proteinExistence type="predicted"/>
<dbReference type="EMBL" id="CP036432">
    <property type="protein sequence ID" value="QDV84655.1"/>
    <property type="molecule type" value="Genomic_DNA"/>
</dbReference>
<evidence type="ECO:0000313" key="6">
    <source>
        <dbReference type="EMBL" id="QDV85882.1"/>
    </source>
</evidence>
<dbReference type="InterPro" id="IPR038721">
    <property type="entry name" value="IS701-like_DDE_dom"/>
</dbReference>
<protein>
    <submittedName>
        <fullName evidence="5">Transposase DDE domain protein</fullName>
    </submittedName>
</protein>
<dbReference type="EMBL" id="CP036432">
    <property type="protein sequence ID" value="QDV85274.1"/>
    <property type="molecule type" value="Genomic_DNA"/>
</dbReference>
<keyword evidence="7" id="KW-1185">Reference proteome</keyword>
<gene>
    <name evidence="3" type="ORF">TBK1r_36070</name>
    <name evidence="4" type="ORF">TBK1r_42530</name>
    <name evidence="5" type="ORF">TBK1r_44960</name>
    <name evidence="6" type="ORF">TBK1r_48990</name>
</gene>
<dbReference type="Pfam" id="PF13546">
    <property type="entry name" value="DDE_5"/>
    <property type="match status" value="1"/>
</dbReference>
<dbReference type="SUPFAM" id="SSF53098">
    <property type="entry name" value="Ribonuclease H-like"/>
    <property type="match status" value="1"/>
</dbReference>
<accession>A0ABX5XUS0</accession>
<evidence type="ECO:0000256" key="1">
    <source>
        <dbReference type="SAM" id="MobiDB-lite"/>
    </source>
</evidence>
<feature type="region of interest" description="Disordered" evidence="1">
    <location>
        <begin position="1"/>
        <end position="44"/>
    </location>
</feature>
<feature type="domain" description="Transposase IS701-like DDE" evidence="2">
    <location>
        <begin position="70"/>
        <end position="300"/>
    </location>
</feature>
<evidence type="ECO:0000259" key="2">
    <source>
        <dbReference type="Pfam" id="PF13546"/>
    </source>
</evidence>